<dbReference type="PANTHER" id="PTHR35179:SF1">
    <property type="entry name" value="INTEGRAL MEMBRANE PROTEIN"/>
    <property type="match status" value="1"/>
</dbReference>
<name>A0AAN6LLW6_9PLEO</name>
<protein>
    <recommendedName>
        <fullName evidence="3">Geranylgeranyl pyrophosphate synthetase</fullName>
    </recommendedName>
</protein>
<keyword evidence="2" id="KW-1185">Reference proteome</keyword>
<evidence type="ECO:0000313" key="1">
    <source>
        <dbReference type="EMBL" id="KAK3197484.1"/>
    </source>
</evidence>
<organism evidence="1 2">
    <name type="scientific">Pseudopithomyces chartarum</name>
    <dbReference type="NCBI Taxonomy" id="1892770"/>
    <lineage>
        <taxon>Eukaryota</taxon>
        <taxon>Fungi</taxon>
        <taxon>Dikarya</taxon>
        <taxon>Ascomycota</taxon>
        <taxon>Pezizomycotina</taxon>
        <taxon>Dothideomycetes</taxon>
        <taxon>Pleosporomycetidae</taxon>
        <taxon>Pleosporales</taxon>
        <taxon>Massarineae</taxon>
        <taxon>Didymosphaeriaceae</taxon>
        <taxon>Pseudopithomyces</taxon>
    </lineage>
</organism>
<evidence type="ECO:0008006" key="3">
    <source>
        <dbReference type="Google" id="ProtNLM"/>
    </source>
</evidence>
<dbReference type="Proteomes" id="UP001280581">
    <property type="component" value="Unassembled WGS sequence"/>
</dbReference>
<dbReference type="AlphaFoldDB" id="A0AAN6LLW6"/>
<gene>
    <name evidence="1" type="ORF">GRF29_216g376868</name>
</gene>
<comment type="caution">
    <text evidence="1">The sequence shown here is derived from an EMBL/GenBank/DDBJ whole genome shotgun (WGS) entry which is preliminary data.</text>
</comment>
<dbReference type="PANTHER" id="PTHR35179">
    <property type="entry name" value="PROTEIN CBG02620"/>
    <property type="match status" value="1"/>
</dbReference>
<dbReference type="EMBL" id="WVTA01000018">
    <property type="protein sequence ID" value="KAK3197484.1"/>
    <property type="molecule type" value="Genomic_DNA"/>
</dbReference>
<reference evidence="1 2" key="1">
    <citation type="submission" date="2021-02" db="EMBL/GenBank/DDBJ databases">
        <title>Genome assembly of Pseudopithomyces chartarum.</title>
        <authorList>
            <person name="Jauregui R."/>
            <person name="Singh J."/>
            <person name="Voisey C."/>
        </authorList>
    </citation>
    <scope>NUCLEOTIDE SEQUENCE [LARGE SCALE GENOMIC DNA]</scope>
    <source>
        <strain evidence="1 2">AGR01</strain>
    </source>
</reference>
<accession>A0AAN6LLW6</accession>
<sequence>MDTTSKTKSKFDLQRSTFRDPAWILRNTAKYIQSIAPWEVNICEASVTFDTEVEVLCTYSWSHQGSKDNPVIYVPGFPKKWALPQLPVQLRPSGDNFIDAHAYSRHTQQFEPAFQALMLMNSDARFTDVDILTNRNNLLTLLGFVSCERSDQFGLNLHIVAYRTSPLGPAFEERFTTALNGMANTYYRVVRYRFGNLNMVVRHETDAFCETPDTVFEELFRGIDIPDDSQAKIQIPILHESATAVFARGTLIPQRQVAELKTSRRAKTISQCWIGRTPNLCISKHEKGLVTEAEMKNVWGECVQWETDQQRNLRRLAGLLKQIQVVMGSVQSGRGVLVRKERQAPLQIFEGKLGVDDGLPIQITTQFWQCDGGDTNRIG</sequence>
<proteinExistence type="predicted"/>
<evidence type="ECO:0000313" key="2">
    <source>
        <dbReference type="Proteomes" id="UP001280581"/>
    </source>
</evidence>